<name>A0A0J6VT11_MYCCU</name>
<dbReference type="RefSeq" id="WP_048420354.1">
    <property type="nucleotide sequence ID" value="NZ_JYNX01000060.1"/>
</dbReference>
<sequence length="435" mass="46045">MGRGGLAQQRTRTLDESLLVDDEETDRPVLDFLRATPGRIAWSAVVLVVALLCIGAATSKTVYDRQGQLETLRSRTEPLADAAQRVYSALSFANTSAATGFLSGGVAPRDVRSGYDAAVGQASAGLVTASNGVLPNDIHSLRMLTDISNQLAVYTGIVATAQASNRAGNPIGVAYLNESSALMQKGILPAAGQLYASQSDAVTTSGRSIGPLRVVIAVALLVLVLLVLSQVMLARRSHRRFNSGLLLASALMAVLVVWLSVAGLVSTHAAGNARTQGGEPMNTVVQARILAQQARAEEILGLLKRGSDSMSDMRFGERTAQMGWLLDEHRVDGAADALHRWMRSHEEIRSKLAGGDYGGAVAIAQDDAPQHSTVLFTQLDTALRDEITELRERQRDGIAQAYTALNLLPFGAAAISVFAALAVAAGVAPRLSEYH</sequence>
<dbReference type="EMBL" id="JYNX01000060">
    <property type="protein sequence ID" value="KMO73319.1"/>
    <property type="molecule type" value="Genomic_DNA"/>
</dbReference>
<gene>
    <name evidence="2" type="ORF">MCHUDSM44219_04497</name>
</gene>
<protein>
    <submittedName>
        <fullName evidence="2">Uncharacterized protein</fullName>
    </submittedName>
</protein>
<dbReference type="AlphaFoldDB" id="A0A0J6VT11"/>
<reference evidence="2 3" key="1">
    <citation type="journal article" date="2015" name="Genome Biol. Evol.">
        <title>Characterization of Three Mycobacterium spp. with Potential Use in Bioremediation by Genome Sequencing and Comparative Genomics.</title>
        <authorList>
            <person name="Das S."/>
            <person name="Pettersson B.M."/>
            <person name="Behra P.R."/>
            <person name="Ramesh M."/>
            <person name="Dasgupta S."/>
            <person name="Bhattacharya A."/>
            <person name="Kirsebom L.A."/>
        </authorList>
    </citation>
    <scope>NUCLEOTIDE SEQUENCE [LARGE SCALE GENOMIC DNA]</scope>
    <source>
        <strain evidence="2 3">DSM 44219</strain>
    </source>
</reference>
<accession>A0A0J6VT11</accession>
<dbReference type="OrthoDB" id="3218196at2"/>
<proteinExistence type="predicted"/>
<evidence type="ECO:0000313" key="2">
    <source>
        <dbReference type="EMBL" id="KMO73319.1"/>
    </source>
</evidence>
<dbReference type="Proteomes" id="UP000036176">
    <property type="component" value="Unassembled WGS sequence"/>
</dbReference>
<evidence type="ECO:0000313" key="3">
    <source>
        <dbReference type="Proteomes" id="UP000036176"/>
    </source>
</evidence>
<feature type="transmembrane region" description="Helical" evidence="1">
    <location>
        <begin position="401"/>
        <end position="428"/>
    </location>
</feature>
<feature type="transmembrane region" description="Helical" evidence="1">
    <location>
        <begin position="214"/>
        <end position="233"/>
    </location>
</feature>
<keyword evidence="1" id="KW-0812">Transmembrane</keyword>
<keyword evidence="1" id="KW-1133">Transmembrane helix</keyword>
<dbReference type="PATRIC" id="fig|1800.3.peg.4518"/>
<organism evidence="2 3">
    <name type="scientific">Mycolicibacterium chubuense</name>
    <name type="common">Mycobacterium chubuense</name>
    <dbReference type="NCBI Taxonomy" id="1800"/>
    <lineage>
        <taxon>Bacteria</taxon>
        <taxon>Bacillati</taxon>
        <taxon>Actinomycetota</taxon>
        <taxon>Actinomycetes</taxon>
        <taxon>Mycobacteriales</taxon>
        <taxon>Mycobacteriaceae</taxon>
        <taxon>Mycolicibacterium</taxon>
    </lineage>
</organism>
<comment type="caution">
    <text evidence="2">The sequence shown here is derived from an EMBL/GenBank/DDBJ whole genome shotgun (WGS) entry which is preliminary data.</text>
</comment>
<keyword evidence="1" id="KW-0472">Membrane</keyword>
<feature type="transmembrane region" description="Helical" evidence="1">
    <location>
        <begin position="40"/>
        <end position="63"/>
    </location>
</feature>
<keyword evidence="3" id="KW-1185">Reference proteome</keyword>
<evidence type="ECO:0000256" key="1">
    <source>
        <dbReference type="SAM" id="Phobius"/>
    </source>
</evidence>
<feature type="transmembrane region" description="Helical" evidence="1">
    <location>
        <begin position="245"/>
        <end position="265"/>
    </location>
</feature>